<feature type="region of interest" description="Disordered" evidence="2">
    <location>
        <begin position="136"/>
        <end position="188"/>
    </location>
</feature>
<sequence>MIFLHINPSKRDTALFNKYIESGKQIFVLFYMEGCGPCNATRPEWSKIKSVLEKKYAHNNNIVVADVDQQLLNEIKYVSGVSGFPTMRYIAKKGKVSEEYEKSSVKSKDRSVDSFIEWIESKVKPYNLEHSKHVTKTRGHHVSRKRARVQRGGGKWSQKYRNSINCNRPKGFSQRQFCNAKKTRKMRR</sequence>
<dbReference type="PANTHER" id="PTHR45672">
    <property type="entry name" value="PROTEIN DISULFIDE-ISOMERASE C17H9.14C-RELATED"/>
    <property type="match status" value="1"/>
</dbReference>
<dbReference type="SUPFAM" id="SSF52833">
    <property type="entry name" value="Thioredoxin-like"/>
    <property type="match status" value="1"/>
</dbReference>
<reference evidence="4" key="1">
    <citation type="journal article" date="2020" name="Nature">
        <title>Giant virus diversity and host interactions through global metagenomics.</title>
        <authorList>
            <person name="Schulz F."/>
            <person name="Roux S."/>
            <person name="Paez-Espino D."/>
            <person name="Jungbluth S."/>
            <person name="Walsh D.A."/>
            <person name="Denef V.J."/>
            <person name="McMahon K.D."/>
            <person name="Konstantinidis K.T."/>
            <person name="Eloe-Fadrosh E.A."/>
            <person name="Kyrpides N.C."/>
            <person name="Woyke T."/>
        </authorList>
    </citation>
    <scope>NUCLEOTIDE SEQUENCE</scope>
    <source>
        <strain evidence="4">GVMAG-M-3300009182-46</strain>
    </source>
</reference>
<dbReference type="InterPro" id="IPR051063">
    <property type="entry name" value="PDI"/>
</dbReference>
<dbReference type="PROSITE" id="PS00194">
    <property type="entry name" value="THIOREDOXIN_1"/>
    <property type="match status" value="1"/>
</dbReference>
<proteinExistence type="inferred from homology"/>
<feature type="compositionally biased region" description="Basic residues" evidence="2">
    <location>
        <begin position="136"/>
        <end position="149"/>
    </location>
</feature>
<dbReference type="Gene3D" id="3.40.30.10">
    <property type="entry name" value="Glutaredoxin"/>
    <property type="match status" value="1"/>
</dbReference>
<protein>
    <recommendedName>
        <fullName evidence="3">Thioredoxin domain-containing protein</fullName>
    </recommendedName>
</protein>
<dbReference type="EMBL" id="MN739029">
    <property type="protein sequence ID" value="QHT36040.1"/>
    <property type="molecule type" value="Genomic_DNA"/>
</dbReference>
<dbReference type="PROSITE" id="PS51352">
    <property type="entry name" value="THIOREDOXIN_2"/>
    <property type="match status" value="1"/>
</dbReference>
<dbReference type="GO" id="GO:0005783">
    <property type="term" value="C:endoplasmic reticulum"/>
    <property type="evidence" value="ECO:0007669"/>
    <property type="project" value="TreeGrafter"/>
</dbReference>
<dbReference type="InterPro" id="IPR013766">
    <property type="entry name" value="Thioredoxin_domain"/>
</dbReference>
<comment type="similarity">
    <text evidence="1">Belongs to the protein disulfide isomerase family.</text>
</comment>
<dbReference type="InterPro" id="IPR017937">
    <property type="entry name" value="Thioredoxin_CS"/>
</dbReference>
<dbReference type="Pfam" id="PF00085">
    <property type="entry name" value="Thioredoxin"/>
    <property type="match status" value="1"/>
</dbReference>
<evidence type="ECO:0000256" key="2">
    <source>
        <dbReference type="SAM" id="MobiDB-lite"/>
    </source>
</evidence>
<name>A0A6C0F819_9ZZZZ</name>
<dbReference type="GO" id="GO:0003756">
    <property type="term" value="F:protein disulfide isomerase activity"/>
    <property type="evidence" value="ECO:0007669"/>
    <property type="project" value="TreeGrafter"/>
</dbReference>
<accession>A0A6C0F819</accession>
<evidence type="ECO:0000313" key="4">
    <source>
        <dbReference type="EMBL" id="QHT36040.1"/>
    </source>
</evidence>
<organism evidence="4">
    <name type="scientific">viral metagenome</name>
    <dbReference type="NCBI Taxonomy" id="1070528"/>
    <lineage>
        <taxon>unclassified sequences</taxon>
        <taxon>metagenomes</taxon>
        <taxon>organismal metagenomes</taxon>
    </lineage>
</organism>
<evidence type="ECO:0000256" key="1">
    <source>
        <dbReference type="ARBA" id="ARBA00006347"/>
    </source>
</evidence>
<dbReference type="InterPro" id="IPR036249">
    <property type="entry name" value="Thioredoxin-like_sf"/>
</dbReference>
<dbReference type="CDD" id="cd02961">
    <property type="entry name" value="PDI_a_family"/>
    <property type="match status" value="1"/>
</dbReference>
<feature type="domain" description="Thioredoxin" evidence="3">
    <location>
        <begin position="1"/>
        <end position="124"/>
    </location>
</feature>
<evidence type="ECO:0000259" key="3">
    <source>
        <dbReference type="PROSITE" id="PS51352"/>
    </source>
</evidence>
<dbReference type="GO" id="GO:0006457">
    <property type="term" value="P:protein folding"/>
    <property type="evidence" value="ECO:0007669"/>
    <property type="project" value="TreeGrafter"/>
</dbReference>
<dbReference type="AlphaFoldDB" id="A0A6C0F819"/>